<sequence length="195" mass="21021">MNATQEIDPGFAWIAHHGGPAVDWADSINGHRHHVLGEGLAAWFASNSGEQGKPLGLSKHVDDANGTRMLELRAYNLTPPGAEPVHWGSTLRVGEGRYVRASGSAADFPTALAEVEAHRHESRQLAGLTWWCEAQYQWITWLGALSLRATQIASSTKDPYWHFEVRGEAPTLEEAALLAVLGRLNINGAGGAQGA</sequence>
<evidence type="ECO:0000313" key="2">
    <source>
        <dbReference type="Proteomes" id="UP001242045"/>
    </source>
</evidence>
<name>A0AAW8D9Q8_9BURK</name>
<reference evidence="1" key="1">
    <citation type="submission" date="2023-07" db="EMBL/GenBank/DDBJ databases">
        <title>Sorghum-associated microbial communities from plants grown in Nebraska, USA.</title>
        <authorList>
            <person name="Schachtman D."/>
        </authorList>
    </citation>
    <scope>NUCLEOTIDE SEQUENCE</scope>
    <source>
        <strain evidence="1">DS3754</strain>
    </source>
</reference>
<accession>A0AAW8D9Q8</accession>
<comment type="caution">
    <text evidence="1">The sequence shown here is derived from an EMBL/GenBank/DDBJ whole genome shotgun (WGS) entry which is preliminary data.</text>
</comment>
<organism evidence="1 2">
    <name type="scientific">Variovorax boronicumulans</name>
    <dbReference type="NCBI Taxonomy" id="436515"/>
    <lineage>
        <taxon>Bacteria</taxon>
        <taxon>Pseudomonadati</taxon>
        <taxon>Pseudomonadota</taxon>
        <taxon>Betaproteobacteria</taxon>
        <taxon>Burkholderiales</taxon>
        <taxon>Comamonadaceae</taxon>
        <taxon>Variovorax</taxon>
    </lineage>
</organism>
<dbReference type="AlphaFoldDB" id="A0AAW8D9Q8"/>
<gene>
    <name evidence="1" type="ORF">J2W31_006527</name>
</gene>
<dbReference type="EMBL" id="JAUSRD010000027">
    <property type="protein sequence ID" value="MDP9897383.1"/>
    <property type="molecule type" value="Genomic_DNA"/>
</dbReference>
<evidence type="ECO:0000313" key="1">
    <source>
        <dbReference type="EMBL" id="MDP9897383.1"/>
    </source>
</evidence>
<protein>
    <submittedName>
        <fullName evidence="1">Uncharacterized protein</fullName>
    </submittedName>
</protein>
<proteinExistence type="predicted"/>
<dbReference type="RefSeq" id="WP_307687317.1">
    <property type="nucleotide sequence ID" value="NZ_JAUSRD010000027.1"/>
</dbReference>
<dbReference type="Proteomes" id="UP001242045">
    <property type="component" value="Unassembled WGS sequence"/>
</dbReference>